<protein>
    <submittedName>
        <fullName evidence="1">Uncharacterized protein</fullName>
    </submittedName>
</protein>
<comment type="caution">
    <text evidence="1">The sequence shown here is derived from an EMBL/GenBank/DDBJ whole genome shotgun (WGS) entry which is preliminary data.</text>
</comment>
<reference evidence="1" key="1">
    <citation type="submission" date="2022-10" db="EMBL/GenBank/DDBJ databases">
        <title>Genome Sequence of Xylaria curta.</title>
        <authorList>
            <person name="Buettner E."/>
        </authorList>
    </citation>
    <scope>NUCLEOTIDE SEQUENCE</scope>
    <source>
        <strain evidence="1">Babe10</strain>
    </source>
</reference>
<gene>
    <name evidence="1" type="ORF">NUW58_g1897</name>
</gene>
<keyword evidence="2" id="KW-1185">Reference proteome</keyword>
<dbReference type="EMBL" id="JAPDGR010000224">
    <property type="protein sequence ID" value="KAJ2993261.1"/>
    <property type="molecule type" value="Genomic_DNA"/>
</dbReference>
<evidence type="ECO:0000313" key="1">
    <source>
        <dbReference type="EMBL" id="KAJ2993261.1"/>
    </source>
</evidence>
<organism evidence="1 2">
    <name type="scientific">Xylaria curta</name>
    <dbReference type="NCBI Taxonomy" id="42375"/>
    <lineage>
        <taxon>Eukaryota</taxon>
        <taxon>Fungi</taxon>
        <taxon>Dikarya</taxon>
        <taxon>Ascomycota</taxon>
        <taxon>Pezizomycotina</taxon>
        <taxon>Sordariomycetes</taxon>
        <taxon>Xylariomycetidae</taxon>
        <taxon>Xylariales</taxon>
        <taxon>Xylariaceae</taxon>
        <taxon>Xylaria</taxon>
    </lineage>
</organism>
<dbReference type="Proteomes" id="UP001143856">
    <property type="component" value="Unassembled WGS sequence"/>
</dbReference>
<sequence>MPPKTYQTITVIPSGKACGATVYGLNFTTLSDLHIEEISKALSEDLVARFPECELTEAQLLDLAYRISGRKEISRLSIKKTDITNQGSYGDYELDWHVDGYFEKIGPKIGLLMAVILPPNPVSTFFCNMKRLLIDVPQRIKEELIGKWIHNDCVYYPYGNHPFGPLREGQTVPDTDDWYQWPGVRHPVIHVDKLTSETALFLGARKRAYIEGIERVRSEEILGILWGMVDSGNYTFEAKWAPRTLVMWRNDFTMHYRPRGDGKERVLYRASIPGEELIMAE</sequence>
<evidence type="ECO:0000313" key="2">
    <source>
        <dbReference type="Proteomes" id="UP001143856"/>
    </source>
</evidence>
<name>A0ACC1PIA2_9PEZI</name>
<proteinExistence type="predicted"/>
<accession>A0ACC1PIA2</accession>